<sequence length="61" mass="6408">MIDTVSIVDPPKSGRVAVQGPSFRYFSGPAGSGDDHFKLVIEGTSSRISGKSSIEVDVTPK</sequence>
<accession>A0A7S9GYV9</accession>
<proteinExistence type="predicted"/>
<name>A0A7S9GYV9_9BRAD</name>
<organism evidence="1 2">
    <name type="scientific">Bradyrhizobium commune</name>
    <dbReference type="NCBI Taxonomy" id="83627"/>
    <lineage>
        <taxon>Bacteria</taxon>
        <taxon>Pseudomonadati</taxon>
        <taxon>Pseudomonadota</taxon>
        <taxon>Alphaproteobacteria</taxon>
        <taxon>Hyphomicrobiales</taxon>
        <taxon>Nitrobacteraceae</taxon>
        <taxon>Bradyrhizobium</taxon>
    </lineage>
</organism>
<evidence type="ECO:0000313" key="1">
    <source>
        <dbReference type="EMBL" id="QPF90256.1"/>
    </source>
</evidence>
<dbReference type="AlphaFoldDB" id="A0A7S9GYV9"/>
<protein>
    <submittedName>
        <fullName evidence="1">Uncharacterized protein</fullName>
    </submittedName>
</protein>
<dbReference type="Proteomes" id="UP000594621">
    <property type="component" value="Chromosome"/>
</dbReference>
<reference evidence="1 2" key="1">
    <citation type="submission" date="2020-09" db="EMBL/GenBank/DDBJ databases">
        <title>Complete genomes of bradyrhizobia occurring on native shrubby legumes in Australia.</title>
        <authorList>
            <person name="Lafay B."/>
        </authorList>
    </citation>
    <scope>NUCLEOTIDE SEQUENCE [LARGE SCALE GENOMIC DNA]</scope>
    <source>
        <strain evidence="1 2">BDV5040</strain>
    </source>
</reference>
<evidence type="ECO:0000313" key="2">
    <source>
        <dbReference type="Proteomes" id="UP000594621"/>
    </source>
</evidence>
<dbReference type="KEGG" id="bcou:IC761_27710"/>
<dbReference type="RefSeq" id="WP_195799848.1">
    <property type="nucleotide sequence ID" value="NZ_CP061379.1"/>
</dbReference>
<keyword evidence="2" id="KW-1185">Reference proteome</keyword>
<dbReference type="EMBL" id="CP061379">
    <property type="protein sequence ID" value="QPF90256.1"/>
    <property type="molecule type" value="Genomic_DNA"/>
</dbReference>
<gene>
    <name evidence="1" type="ORF">IC761_27710</name>
</gene>